<dbReference type="EMBL" id="BMAT01004028">
    <property type="protein sequence ID" value="GFR66705.1"/>
    <property type="molecule type" value="Genomic_DNA"/>
</dbReference>
<evidence type="ECO:0000256" key="3">
    <source>
        <dbReference type="ARBA" id="ARBA00022676"/>
    </source>
</evidence>
<dbReference type="PANTHER" id="PTHR32282">
    <property type="entry name" value="BINDING PROTEIN TRANSPEPTIDASE, PUTATIVE-RELATED"/>
    <property type="match status" value="1"/>
</dbReference>
<evidence type="ECO:0000256" key="2">
    <source>
        <dbReference type="ARBA" id="ARBA00022475"/>
    </source>
</evidence>
<dbReference type="InterPro" id="IPR012338">
    <property type="entry name" value="Beta-lactam/transpept-like"/>
</dbReference>
<dbReference type="EC" id="2.4.99.28" evidence="9"/>
<dbReference type="GO" id="GO:0071555">
    <property type="term" value="P:cell wall organization"/>
    <property type="evidence" value="ECO:0007669"/>
    <property type="project" value="UniProtKB-KW"/>
</dbReference>
<keyword evidence="7" id="KW-0472">Membrane</keyword>
<comment type="caution">
    <text evidence="12">The sequence shown here is derived from an EMBL/GenBank/DDBJ whole genome shotgun (WGS) entry which is preliminary data.</text>
</comment>
<gene>
    <name evidence="12" type="ORF">ElyMa_001977100</name>
</gene>
<dbReference type="GO" id="GO:0008360">
    <property type="term" value="P:regulation of cell shape"/>
    <property type="evidence" value="ECO:0007669"/>
    <property type="project" value="UniProtKB-KW"/>
</dbReference>
<dbReference type="Pfam" id="PF00905">
    <property type="entry name" value="Transpeptidase"/>
    <property type="match status" value="1"/>
</dbReference>
<dbReference type="Proteomes" id="UP000762676">
    <property type="component" value="Unassembled WGS sequence"/>
</dbReference>
<dbReference type="GO" id="GO:0016020">
    <property type="term" value="C:membrane"/>
    <property type="evidence" value="ECO:0007669"/>
    <property type="project" value="UniProtKB-SubCell"/>
</dbReference>
<evidence type="ECO:0000256" key="8">
    <source>
        <dbReference type="ARBA" id="ARBA00023316"/>
    </source>
</evidence>
<keyword evidence="4" id="KW-0808">Transferase</keyword>
<dbReference type="GO" id="GO:0008658">
    <property type="term" value="F:penicillin binding"/>
    <property type="evidence" value="ECO:0007669"/>
    <property type="project" value="InterPro"/>
</dbReference>
<dbReference type="InterPro" id="IPR001460">
    <property type="entry name" value="PCN-bd_Tpept"/>
</dbReference>
<evidence type="ECO:0000259" key="11">
    <source>
        <dbReference type="Pfam" id="PF00905"/>
    </source>
</evidence>
<evidence type="ECO:0000256" key="7">
    <source>
        <dbReference type="ARBA" id="ARBA00023136"/>
    </source>
</evidence>
<keyword evidence="13" id="KW-1185">Reference proteome</keyword>
<sequence>MKYDLKKSKEEILASFGKKIKMSVFSWNGDIDTVMSPRDSILYYKHFLRMGMMSIAPQTGFVKTWVGGINYKHFKYDQVIQGSRQTGSTFKPFVYAAAIDQLHYSPCDKFPDVQYCIEAGKYGNTASWCPKNSNGKFSGQLKTLKTALASSINTITTMLIDKVGPKPVINLTKKLGVTANIPSVPSIALGTADIKLSEMVAAYSTFANKGIYIKPIVVKKIKDRKGMSLYNYKPEIRDVFSHQVSYTILSLLKGVTQSGSGRRLRGHTRSGSNIYKKIVTDYPYNFEVPIAGKTGTTQNNSDGWFIGMGPDLVTGVWVGGEDRAIHFESTSYGQGASLALPIWAIFMKKCYKDETLNISQGDFEMPDKMSIKIDCLEKEGESDSDPSFRDFEF</sequence>
<protein>
    <recommendedName>
        <fullName evidence="9">peptidoglycan glycosyltransferase</fullName>
        <ecNumber evidence="9">2.4.99.28</ecNumber>
    </recommendedName>
</protein>
<reference evidence="12 13" key="1">
    <citation type="journal article" date="2021" name="Elife">
        <title>Chloroplast acquisition without the gene transfer in kleptoplastic sea slugs, Plakobranchus ocellatus.</title>
        <authorList>
            <person name="Maeda T."/>
            <person name="Takahashi S."/>
            <person name="Yoshida T."/>
            <person name="Shimamura S."/>
            <person name="Takaki Y."/>
            <person name="Nagai Y."/>
            <person name="Toyoda A."/>
            <person name="Suzuki Y."/>
            <person name="Arimoto A."/>
            <person name="Ishii H."/>
            <person name="Satoh N."/>
            <person name="Nishiyama T."/>
            <person name="Hasebe M."/>
            <person name="Maruyama T."/>
            <person name="Minagawa J."/>
            <person name="Obokata J."/>
            <person name="Shigenobu S."/>
        </authorList>
    </citation>
    <scope>NUCLEOTIDE SEQUENCE [LARGE SCALE GENOMIC DNA]</scope>
</reference>
<dbReference type="SUPFAM" id="SSF56601">
    <property type="entry name" value="beta-lactamase/transpeptidase-like"/>
    <property type="match status" value="1"/>
</dbReference>
<feature type="domain" description="Penicillin-binding protein transpeptidase" evidence="11">
    <location>
        <begin position="56"/>
        <end position="310"/>
    </location>
</feature>
<evidence type="ECO:0000313" key="13">
    <source>
        <dbReference type="Proteomes" id="UP000762676"/>
    </source>
</evidence>
<dbReference type="InterPro" id="IPR050396">
    <property type="entry name" value="Glycosyltr_51/Transpeptidase"/>
</dbReference>
<evidence type="ECO:0000256" key="10">
    <source>
        <dbReference type="ARBA" id="ARBA00049902"/>
    </source>
</evidence>
<dbReference type="Gene3D" id="3.40.710.10">
    <property type="entry name" value="DD-peptidase/beta-lactamase superfamily"/>
    <property type="match status" value="1"/>
</dbReference>
<evidence type="ECO:0000313" key="12">
    <source>
        <dbReference type="EMBL" id="GFR66705.1"/>
    </source>
</evidence>
<evidence type="ECO:0000256" key="1">
    <source>
        <dbReference type="ARBA" id="ARBA00004370"/>
    </source>
</evidence>
<organism evidence="12 13">
    <name type="scientific">Elysia marginata</name>
    <dbReference type="NCBI Taxonomy" id="1093978"/>
    <lineage>
        <taxon>Eukaryota</taxon>
        <taxon>Metazoa</taxon>
        <taxon>Spiralia</taxon>
        <taxon>Lophotrochozoa</taxon>
        <taxon>Mollusca</taxon>
        <taxon>Gastropoda</taxon>
        <taxon>Heterobranchia</taxon>
        <taxon>Euthyneura</taxon>
        <taxon>Panpulmonata</taxon>
        <taxon>Sacoglossa</taxon>
        <taxon>Placobranchoidea</taxon>
        <taxon>Plakobranchidae</taxon>
        <taxon>Elysia</taxon>
    </lineage>
</organism>
<proteinExistence type="predicted"/>
<keyword evidence="2" id="KW-1003">Cell membrane</keyword>
<dbReference type="PANTHER" id="PTHR32282:SF11">
    <property type="entry name" value="PENICILLIN-BINDING PROTEIN 1B"/>
    <property type="match status" value="1"/>
</dbReference>
<keyword evidence="5" id="KW-0133">Cell shape</keyword>
<evidence type="ECO:0000256" key="6">
    <source>
        <dbReference type="ARBA" id="ARBA00022984"/>
    </source>
</evidence>
<keyword evidence="6" id="KW-0573">Peptidoglycan synthesis</keyword>
<evidence type="ECO:0000256" key="4">
    <source>
        <dbReference type="ARBA" id="ARBA00022679"/>
    </source>
</evidence>
<accession>A0AAV4F196</accession>
<dbReference type="GO" id="GO:0008955">
    <property type="term" value="F:peptidoglycan glycosyltransferase activity"/>
    <property type="evidence" value="ECO:0007669"/>
    <property type="project" value="UniProtKB-EC"/>
</dbReference>
<keyword evidence="3" id="KW-0328">Glycosyltransferase</keyword>
<keyword evidence="8" id="KW-0961">Cell wall biogenesis/degradation</keyword>
<dbReference type="AlphaFoldDB" id="A0AAV4F196"/>
<comment type="subcellular location">
    <subcellularLocation>
        <location evidence="1">Membrane</location>
    </subcellularLocation>
</comment>
<evidence type="ECO:0000256" key="5">
    <source>
        <dbReference type="ARBA" id="ARBA00022960"/>
    </source>
</evidence>
<evidence type="ECO:0000256" key="9">
    <source>
        <dbReference type="ARBA" id="ARBA00044770"/>
    </source>
</evidence>
<name>A0AAV4F196_9GAST</name>
<comment type="catalytic activity">
    <reaction evidence="10">
        <text>[GlcNAc-(1-&gt;4)-Mur2Ac(oyl-L-Ala-gamma-D-Glu-L-Lys-D-Ala-D-Ala)](n)-di-trans,octa-cis-undecaprenyl diphosphate + beta-D-GlcNAc-(1-&gt;4)-Mur2Ac(oyl-L-Ala-gamma-D-Glu-L-Lys-D-Ala-D-Ala)-di-trans,octa-cis-undecaprenyl diphosphate = [GlcNAc-(1-&gt;4)-Mur2Ac(oyl-L-Ala-gamma-D-Glu-L-Lys-D-Ala-D-Ala)](n+1)-di-trans,octa-cis-undecaprenyl diphosphate + di-trans,octa-cis-undecaprenyl diphosphate + H(+)</text>
        <dbReference type="Rhea" id="RHEA:23708"/>
        <dbReference type="Rhea" id="RHEA-COMP:9602"/>
        <dbReference type="Rhea" id="RHEA-COMP:9603"/>
        <dbReference type="ChEBI" id="CHEBI:15378"/>
        <dbReference type="ChEBI" id="CHEBI:58405"/>
        <dbReference type="ChEBI" id="CHEBI:60033"/>
        <dbReference type="ChEBI" id="CHEBI:78435"/>
        <dbReference type="EC" id="2.4.99.28"/>
    </reaction>
</comment>